<dbReference type="GO" id="GO:0016887">
    <property type="term" value="F:ATP hydrolysis activity"/>
    <property type="evidence" value="ECO:0007669"/>
    <property type="project" value="InterPro"/>
</dbReference>
<protein>
    <submittedName>
        <fullName evidence="2">Phosphate ABC transporter, ATPase subunit</fullName>
    </submittedName>
</protein>
<dbReference type="GO" id="GO:0005524">
    <property type="term" value="F:ATP binding"/>
    <property type="evidence" value="ECO:0007669"/>
    <property type="project" value="InterPro"/>
</dbReference>
<reference evidence="2" key="2">
    <citation type="journal article" date="2014" name="ISME J.">
        <title>Microbial stratification in low pH oxic and suboxic macroscopic growths along an acid mine drainage.</title>
        <authorList>
            <person name="Mendez-Garcia C."/>
            <person name="Mesa V."/>
            <person name="Sprenger R.R."/>
            <person name="Richter M."/>
            <person name="Diez M.S."/>
            <person name="Solano J."/>
            <person name="Bargiela R."/>
            <person name="Golyshina O.V."/>
            <person name="Manteca A."/>
            <person name="Ramos J.L."/>
            <person name="Gallego J.R."/>
            <person name="Llorente I."/>
            <person name="Martins Dos Santos V.A."/>
            <person name="Jensen O.N."/>
            <person name="Pelaez A.I."/>
            <person name="Sanchez J."/>
            <person name="Ferrer M."/>
        </authorList>
    </citation>
    <scope>NUCLEOTIDE SEQUENCE</scope>
</reference>
<dbReference type="Pfam" id="PF00005">
    <property type="entry name" value="ABC_tran"/>
    <property type="match status" value="1"/>
</dbReference>
<dbReference type="InterPro" id="IPR027417">
    <property type="entry name" value="P-loop_NTPase"/>
</dbReference>
<feature type="non-terminal residue" evidence="2">
    <location>
        <position position="166"/>
    </location>
</feature>
<accession>T0YHU7</accession>
<reference evidence="2" key="1">
    <citation type="submission" date="2013-08" db="EMBL/GenBank/DDBJ databases">
        <authorList>
            <person name="Mendez C."/>
            <person name="Richter M."/>
            <person name="Ferrer M."/>
            <person name="Sanchez J."/>
        </authorList>
    </citation>
    <scope>NUCLEOTIDE SEQUENCE</scope>
</reference>
<dbReference type="PANTHER" id="PTHR43423:SF1">
    <property type="entry name" value="ABC TRANSPORTER I FAMILY MEMBER 17"/>
    <property type="match status" value="1"/>
</dbReference>
<dbReference type="AlphaFoldDB" id="T0YHU7"/>
<gene>
    <name evidence="2" type="ORF">B2A_12578</name>
</gene>
<sequence length="166" mass="18191">MSGPAVGDRPPPDPILSVRHLTVRAPNRTILDDVSLDFYDREVAAIIGPSGCGKTTLVRSLNRMTEVSPGVRIEGSVRYRGEEIYDPRVNPVLVRQRIGMVFQRPVPFPLSIYENVAFGLRLQGIDEAEVDRTVRRSLEQAGLWKEIDGDVERSGLTLVGGPAAAA</sequence>
<dbReference type="Gene3D" id="3.40.50.300">
    <property type="entry name" value="P-loop containing nucleotide triphosphate hydrolases"/>
    <property type="match status" value="1"/>
</dbReference>
<organism evidence="2">
    <name type="scientific">mine drainage metagenome</name>
    <dbReference type="NCBI Taxonomy" id="410659"/>
    <lineage>
        <taxon>unclassified sequences</taxon>
        <taxon>metagenomes</taxon>
        <taxon>ecological metagenomes</taxon>
    </lineage>
</organism>
<name>T0YHU7_9ZZZZ</name>
<dbReference type="InterPro" id="IPR003439">
    <property type="entry name" value="ABC_transporter-like_ATP-bd"/>
</dbReference>
<proteinExistence type="predicted"/>
<dbReference type="SUPFAM" id="SSF52540">
    <property type="entry name" value="P-loop containing nucleoside triphosphate hydrolases"/>
    <property type="match status" value="1"/>
</dbReference>
<dbReference type="PANTHER" id="PTHR43423">
    <property type="entry name" value="ABC TRANSPORTER I FAMILY MEMBER 17"/>
    <property type="match status" value="1"/>
</dbReference>
<dbReference type="EMBL" id="AUZZ01009074">
    <property type="protein sequence ID" value="EQD35021.1"/>
    <property type="molecule type" value="Genomic_DNA"/>
</dbReference>
<comment type="caution">
    <text evidence="2">The sequence shown here is derived from an EMBL/GenBank/DDBJ whole genome shotgun (WGS) entry which is preliminary data.</text>
</comment>
<evidence type="ECO:0000313" key="2">
    <source>
        <dbReference type="EMBL" id="EQD35021.1"/>
    </source>
</evidence>
<evidence type="ECO:0000259" key="1">
    <source>
        <dbReference type="Pfam" id="PF00005"/>
    </source>
</evidence>
<feature type="domain" description="ABC transporter" evidence="1">
    <location>
        <begin position="31"/>
        <end position="161"/>
    </location>
</feature>